<organism evidence="3 4">
    <name type="scientific">Aristolochia fimbriata</name>
    <name type="common">White veined hardy Dutchman's pipe vine</name>
    <dbReference type="NCBI Taxonomy" id="158543"/>
    <lineage>
        <taxon>Eukaryota</taxon>
        <taxon>Viridiplantae</taxon>
        <taxon>Streptophyta</taxon>
        <taxon>Embryophyta</taxon>
        <taxon>Tracheophyta</taxon>
        <taxon>Spermatophyta</taxon>
        <taxon>Magnoliopsida</taxon>
        <taxon>Magnoliidae</taxon>
        <taxon>Piperales</taxon>
        <taxon>Aristolochiaceae</taxon>
        <taxon>Aristolochia</taxon>
    </lineage>
</organism>
<evidence type="ECO:0000313" key="4">
    <source>
        <dbReference type="Proteomes" id="UP000825729"/>
    </source>
</evidence>
<dbReference type="Pfam" id="PF10536">
    <property type="entry name" value="PMD"/>
    <property type="match status" value="2"/>
</dbReference>
<feature type="region of interest" description="Disordered" evidence="1">
    <location>
        <begin position="310"/>
        <end position="390"/>
    </location>
</feature>
<dbReference type="InterPro" id="IPR019557">
    <property type="entry name" value="AminoTfrase-like_pln_mobile"/>
</dbReference>
<evidence type="ECO:0000259" key="2">
    <source>
        <dbReference type="Pfam" id="PF10536"/>
    </source>
</evidence>
<dbReference type="GO" id="GO:0010073">
    <property type="term" value="P:meristem maintenance"/>
    <property type="evidence" value="ECO:0007669"/>
    <property type="project" value="InterPro"/>
</dbReference>
<gene>
    <name evidence="3" type="ORF">H6P81_002945</name>
</gene>
<evidence type="ECO:0000313" key="3">
    <source>
        <dbReference type="EMBL" id="KAG9458437.1"/>
    </source>
</evidence>
<feature type="domain" description="Aminotransferase-like plant mobile" evidence="2">
    <location>
        <begin position="213"/>
        <end position="289"/>
    </location>
</feature>
<dbReference type="EMBL" id="JAINDJ010000002">
    <property type="protein sequence ID" value="KAG9458437.1"/>
    <property type="molecule type" value="Genomic_DNA"/>
</dbReference>
<dbReference type="InterPro" id="IPR044824">
    <property type="entry name" value="MAIN-like"/>
</dbReference>
<proteinExistence type="predicted"/>
<dbReference type="Proteomes" id="UP000825729">
    <property type="component" value="Unassembled WGS sequence"/>
</dbReference>
<reference evidence="3 4" key="1">
    <citation type="submission" date="2021-07" db="EMBL/GenBank/DDBJ databases">
        <title>The Aristolochia fimbriata genome: insights into angiosperm evolution, floral development and chemical biosynthesis.</title>
        <authorList>
            <person name="Jiao Y."/>
        </authorList>
    </citation>
    <scope>NUCLEOTIDE SEQUENCE [LARGE SCALE GENOMIC DNA]</scope>
    <source>
        <strain evidence="3">IBCAS-2021</strain>
        <tissue evidence="3">Leaf</tissue>
    </source>
</reference>
<dbReference type="PANTHER" id="PTHR46033">
    <property type="entry name" value="PROTEIN MAIN-LIKE 2"/>
    <property type="match status" value="1"/>
</dbReference>
<name>A0AAV7FB56_ARIFI</name>
<comment type="caution">
    <text evidence="3">The sequence shown here is derived from an EMBL/GenBank/DDBJ whole genome shotgun (WGS) entry which is preliminary data.</text>
</comment>
<sequence>MLSYIEAAGFGALYRVQWLRLDKPLITALVERWKSEMNTFHLANGEMTITLEDMVLPLGLHIDGDAVTGSTQGDWMELARGLLGIELPPGSFQGGRLSLSWIRGRFLLCPDDVPDEVIQQHARAYLLHLVGLTIFSDGSARGVHMAYLILFEDFEAAGRYSWGAATLAFLYQDLAKACHTRVVGIVGCLTLMQVERPTDECHKPWWKPGVIQDIVGPPAELSGRRIWLSRTPFICFEIVELHVPDRVMLQFGLEQLGCVRNVVERVNRTEVFDTSSVNSSVLEIRHYCQLVLHSLPLLERVIVDRDVSHAGESSHVVEPTRDKAPRGCRARRRPTAETTTHVEDFDEVPAVPEPTVPDLPPEQTPEPEPDQPPEPEPSRHPPIRRIYTRT</sequence>
<feature type="compositionally biased region" description="Basic residues" evidence="1">
    <location>
        <begin position="381"/>
        <end position="390"/>
    </location>
</feature>
<accession>A0AAV7FB56</accession>
<evidence type="ECO:0000256" key="1">
    <source>
        <dbReference type="SAM" id="MobiDB-lite"/>
    </source>
</evidence>
<feature type="domain" description="Aminotransferase-like plant mobile" evidence="2">
    <location>
        <begin position="9"/>
        <end position="194"/>
    </location>
</feature>
<keyword evidence="4" id="KW-1185">Reference proteome</keyword>
<protein>
    <recommendedName>
        <fullName evidence="2">Aminotransferase-like plant mobile domain-containing protein</fullName>
    </recommendedName>
</protein>
<dbReference type="PANTHER" id="PTHR46033:SF8">
    <property type="entry name" value="PROTEIN MAINTENANCE OF MERISTEMS-LIKE"/>
    <property type="match status" value="1"/>
</dbReference>
<feature type="compositionally biased region" description="Pro residues" evidence="1">
    <location>
        <begin position="351"/>
        <end position="364"/>
    </location>
</feature>
<dbReference type="AlphaFoldDB" id="A0AAV7FB56"/>